<dbReference type="RefSeq" id="WP_165916340.1">
    <property type="nucleotide sequence ID" value="NZ_SLWV01000015.1"/>
</dbReference>
<feature type="transmembrane region" description="Helical" evidence="1">
    <location>
        <begin position="6"/>
        <end position="29"/>
    </location>
</feature>
<name>A0A4R2KM17_9FIRM</name>
<reference evidence="2 3" key="1">
    <citation type="submission" date="2019-03" db="EMBL/GenBank/DDBJ databases">
        <title>Genomic Encyclopedia of Type Strains, Phase IV (KMG-IV): sequencing the most valuable type-strain genomes for metagenomic binning, comparative biology and taxonomic classification.</title>
        <authorList>
            <person name="Goeker M."/>
        </authorList>
    </citation>
    <scope>NUCLEOTIDE SEQUENCE [LARGE SCALE GENOMIC DNA]</scope>
    <source>
        <strain evidence="2 3">DSM 102940</strain>
    </source>
</reference>
<keyword evidence="3" id="KW-1185">Reference proteome</keyword>
<organism evidence="2 3">
    <name type="scientific">Marinisporobacter balticus</name>
    <dbReference type="NCBI Taxonomy" id="2018667"/>
    <lineage>
        <taxon>Bacteria</taxon>
        <taxon>Bacillati</taxon>
        <taxon>Bacillota</taxon>
        <taxon>Clostridia</taxon>
        <taxon>Peptostreptococcales</taxon>
        <taxon>Thermotaleaceae</taxon>
        <taxon>Marinisporobacter</taxon>
    </lineage>
</organism>
<dbReference type="AlphaFoldDB" id="A0A4R2KM17"/>
<dbReference type="Proteomes" id="UP000294919">
    <property type="component" value="Unassembled WGS sequence"/>
</dbReference>
<protein>
    <submittedName>
        <fullName evidence="2">Uncharacterized protein</fullName>
    </submittedName>
</protein>
<evidence type="ECO:0000313" key="3">
    <source>
        <dbReference type="Proteomes" id="UP000294919"/>
    </source>
</evidence>
<comment type="caution">
    <text evidence="2">The sequence shown here is derived from an EMBL/GenBank/DDBJ whole genome shotgun (WGS) entry which is preliminary data.</text>
</comment>
<keyword evidence="1" id="KW-0472">Membrane</keyword>
<keyword evidence="1" id="KW-1133">Transmembrane helix</keyword>
<sequence length="46" mass="5558">MNYWVVGGMIFFIILITIQYSLNKIILLLKEIKELLYKLDIKDRIK</sequence>
<gene>
    <name evidence="2" type="ORF">EV214_11563</name>
</gene>
<proteinExistence type="predicted"/>
<accession>A0A4R2KM17</accession>
<evidence type="ECO:0000313" key="2">
    <source>
        <dbReference type="EMBL" id="TCO73672.1"/>
    </source>
</evidence>
<keyword evidence="1" id="KW-0812">Transmembrane</keyword>
<dbReference type="EMBL" id="SLWV01000015">
    <property type="protein sequence ID" value="TCO73672.1"/>
    <property type="molecule type" value="Genomic_DNA"/>
</dbReference>
<evidence type="ECO:0000256" key="1">
    <source>
        <dbReference type="SAM" id="Phobius"/>
    </source>
</evidence>